<accession>A0AAW3JR85</accession>
<evidence type="ECO:0000256" key="3">
    <source>
        <dbReference type="ARBA" id="ARBA00022840"/>
    </source>
</evidence>
<keyword evidence="1" id="KW-0813">Transport</keyword>
<dbReference type="InterPro" id="IPR003593">
    <property type="entry name" value="AAA+_ATPase"/>
</dbReference>
<protein>
    <submittedName>
        <fullName evidence="5">Urea ABC transporter ATP-binding protein UrtD</fullName>
    </submittedName>
</protein>
<dbReference type="AlphaFoldDB" id="A0AAW3JR85"/>
<dbReference type="CDD" id="cd03219">
    <property type="entry name" value="ABC_Mj1267_LivG_branched"/>
    <property type="match status" value="1"/>
</dbReference>
<evidence type="ECO:0000313" key="5">
    <source>
        <dbReference type="EMBL" id="KQC85237.1"/>
    </source>
</evidence>
<dbReference type="RefSeq" id="WP_055944946.1">
    <property type="nucleotide sequence ID" value="NZ_LLKB01000005.1"/>
</dbReference>
<feature type="domain" description="ABC transporter" evidence="4">
    <location>
        <begin position="4"/>
        <end position="244"/>
    </location>
</feature>
<dbReference type="Gene3D" id="3.40.50.300">
    <property type="entry name" value="P-loop containing nucleotide triphosphate hydrolases"/>
    <property type="match status" value="1"/>
</dbReference>
<reference evidence="5 6" key="1">
    <citation type="submission" date="2015-10" db="EMBL/GenBank/DDBJ databases">
        <title>Butyribacter intestini gen. nov., sp. nov., a butyric acid-producing bacterium of the family Lachnospiraceae isolated from the human faeces.</title>
        <authorList>
            <person name="Zou Y."/>
            <person name="Xue W."/>
            <person name="Luo G."/>
            <person name="Lv M."/>
        </authorList>
    </citation>
    <scope>NUCLEOTIDE SEQUENCE [LARGE SCALE GENOMIC DNA]</scope>
    <source>
        <strain evidence="5 6">TF01-11</strain>
    </source>
</reference>
<dbReference type="SUPFAM" id="SSF52540">
    <property type="entry name" value="P-loop containing nucleoside triphosphate hydrolases"/>
    <property type="match status" value="1"/>
</dbReference>
<proteinExistence type="predicted"/>
<dbReference type="InterPro" id="IPR051120">
    <property type="entry name" value="ABC_AA/LPS_Transport"/>
</dbReference>
<dbReference type="InterPro" id="IPR003439">
    <property type="entry name" value="ABC_transporter-like_ATP-bd"/>
</dbReference>
<evidence type="ECO:0000259" key="4">
    <source>
        <dbReference type="PROSITE" id="PS50893"/>
    </source>
</evidence>
<name>A0AAW3JR85_9FIRM</name>
<dbReference type="NCBIfam" id="TIGR03411">
    <property type="entry name" value="urea_trans_UrtD"/>
    <property type="match status" value="1"/>
</dbReference>
<dbReference type="GO" id="GO:0005886">
    <property type="term" value="C:plasma membrane"/>
    <property type="evidence" value="ECO:0007669"/>
    <property type="project" value="TreeGrafter"/>
</dbReference>
<dbReference type="Proteomes" id="UP000050833">
    <property type="component" value="Unassembled WGS sequence"/>
</dbReference>
<evidence type="ECO:0000256" key="2">
    <source>
        <dbReference type="ARBA" id="ARBA00022741"/>
    </source>
</evidence>
<dbReference type="PANTHER" id="PTHR45772">
    <property type="entry name" value="CONSERVED COMPONENT OF ABC TRANSPORTER FOR NATURAL AMINO ACIDS-RELATED"/>
    <property type="match status" value="1"/>
</dbReference>
<dbReference type="InterPro" id="IPR027417">
    <property type="entry name" value="P-loop_NTPase"/>
</dbReference>
<dbReference type="PROSITE" id="PS50893">
    <property type="entry name" value="ABC_TRANSPORTER_2"/>
    <property type="match status" value="1"/>
</dbReference>
<evidence type="ECO:0000313" key="6">
    <source>
        <dbReference type="Proteomes" id="UP000050833"/>
    </source>
</evidence>
<dbReference type="SMART" id="SM00382">
    <property type="entry name" value="AAA"/>
    <property type="match status" value="1"/>
</dbReference>
<dbReference type="PANTHER" id="PTHR45772:SF8">
    <property type="entry name" value="HIGH-AFFINITY BRANCHED-CHAIN AMINO ACID TRANSPORT ATP-BINDING PROTEIN"/>
    <property type="match status" value="1"/>
</dbReference>
<keyword evidence="2" id="KW-0547">Nucleotide-binding</keyword>
<dbReference type="GO" id="GO:0016887">
    <property type="term" value="F:ATP hydrolysis activity"/>
    <property type="evidence" value="ECO:0007669"/>
    <property type="project" value="InterPro"/>
</dbReference>
<gene>
    <name evidence="5" type="ORF">APZ18_11110</name>
</gene>
<sequence length="245" mass="27652">MGYLELKNLTVEFSGFRAVNEVNMTIEKGELRTLIGPNGAGKTTIIDMITGKTKPTYGSILLDDKNIAGKDAYEISDKFKVGRKFQGPNIFDYMTVEENVEVALSGYSSLLKTFTYRRKKNIQEKIDEILEQINLKDEKEILPNYLSHGQRQWLEIGMVLAQNPEIITLDEPTAGMTADETYKTGELILNVMKDKTLIVVEHDIDFVKQISEKITVLSQGEILAEGSYDDITSNPEVVRVYLKTD</sequence>
<keyword evidence="3 5" id="KW-0067">ATP-binding</keyword>
<comment type="caution">
    <text evidence="5">The sequence shown here is derived from an EMBL/GenBank/DDBJ whole genome shotgun (WGS) entry which is preliminary data.</text>
</comment>
<evidence type="ECO:0000256" key="1">
    <source>
        <dbReference type="ARBA" id="ARBA00022448"/>
    </source>
</evidence>
<dbReference type="Pfam" id="PF00005">
    <property type="entry name" value="ABC_tran"/>
    <property type="match status" value="1"/>
</dbReference>
<keyword evidence="6" id="KW-1185">Reference proteome</keyword>
<dbReference type="GO" id="GO:0005524">
    <property type="term" value="F:ATP binding"/>
    <property type="evidence" value="ECO:0007669"/>
    <property type="project" value="UniProtKB-KW"/>
</dbReference>
<organism evidence="5 6">
    <name type="scientific">Butyribacter intestini</name>
    <dbReference type="NCBI Taxonomy" id="1703332"/>
    <lineage>
        <taxon>Bacteria</taxon>
        <taxon>Bacillati</taxon>
        <taxon>Bacillota</taxon>
        <taxon>Clostridia</taxon>
        <taxon>Lachnospirales</taxon>
        <taxon>Lachnospiraceae</taxon>
        <taxon>Butyribacter</taxon>
    </lineage>
</organism>
<dbReference type="InterPro" id="IPR017781">
    <property type="entry name" value="ABC_transptr_urea_ATP-bd_UrtD"/>
</dbReference>
<dbReference type="EMBL" id="LLKB01000005">
    <property type="protein sequence ID" value="KQC85237.1"/>
    <property type="molecule type" value="Genomic_DNA"/>
</dbReference>